<evidence type="ECO:0000313" key="6">
    <source>
        <dbReference type="EMBL" id="MDT8902984.1"/>
    </source>
</evidence>
<feature type="transmembrane region" description="Helical" evidence="3">
    <location>
        <begin position="21"/>
        <end position="41"/>
    </location>
</feature>
<dbReference type="Proteomes" id="UP001254848">
    <property type="component" value="Unassembled WGS sequence"/>
</dbReference>
<keyword evidence="3" id="KW-0472">Membrane</keyword>
<feature type="domain" description="Cell envelope-related transcriptional attenuator" evidence="4">
    <location>
        <begin position="80"/>
        <end position="226"/>
    </location>
</feature>
<evidence type="ECO:0000256" key="3">
    <source>
        <dbReference type="SAM" id="Phobius"/>
    </source>
</evidence>
<evidence type="ECO:0000313" key="7">
    <source>
        <dbReference type="Proteomes" id="UP001254848"/>
    </source>
</evidence>
<dbReference type="Pfam" id="PF03816">
    <property type="entry name" value="LytR_cpsA_psr"/>
    <property type="match status" value="1"/>
</dbReference>
<feature type="region of interest" description="Disordered" evidence="2">
    <location>
        <begin position="333"/>
        <end position="360"/>
    </location>
</feature>
<evidence type="ECO:0000256" key="2">
    <source>
        <dbReference type="SAM" id="MobiDB-lite"/>
    </source>
</evidence>
<evidence type="ECO:0000259" key="5">
    <source>
        <dbReference type="Pfam" id="PF13399"/>
    </source>
</evidence>
<keyword evidence="3" id="KW-1133">Transmembrane helix</keyword>
<dbReference type="NCBIfam" id="TIGR00350">
    <property type="entry name" value="lytR_cpsA_psr"/>
    <property type="match status" value="1"/>
</dbReference>
<keyword evidence="7" id="KW-1185">Reference proteome</keyword>
<dbReference type="Pfam" id="PF13399">
    <property type="entry name" value="LytR_C"/>
    <property type="match status" value="1"/>
</dbReference>
<protein>
    <submittedName>
        <fullName evidence="6">LCP family protein</fullName>
    </submittedName>
</protein>
<dbReference type="InterPro" id="IPR004474">
    <property type="entry name" value="LytR_CpsA_psr"/>
</dbReference>
<sequence length="451" mass="49486">MTTRLERRLSEQRTIHKRRNWLVATCIILFLLTVGASYIWFGGTLSNWHRVVRTGGLLFSADKINVLVLGVDERSGDVGRSDTMFAVTVDTGSKEAALLSVPRDTRVKIPGRGWDKINHAYANGREKLSQQAAEELLGIPFDYYVVINFASFGKIVDAVGGVDIDVEKRMYYRDPYDDLLIDFRPGPQHMNGKTAIKYVRYRGEDGDIGRIERQQKFIKAMLEKVTSPSIITRVPAIIREVSTAVNTNMSTGEMLSMAKLLNDAHKKGLKTDMVPGRPAYIHDISYWLPDIVALREHIARIQGGELSGKQLAEAEKLAAEYERSIPREMKVHEAPKAAAPTKEPAAKPAKKPAAAPKASPPVPGKIAVAVVNASGNPGLGPKMAGILKARGFQVTGVTTSAAPVSTTLVVSYSTSGTIVNQLTSLPFKYVLQIKNERQAVDATVYIGKDYK</sequence>
<dbReference type="InterPro" id="IPR027381">
    <property type="entry name" value="LytR/CpsA/Psr_C"/>
</dbReference>
<dbReference type="EMBL" id="JAUOZS010000001">
    <property type="protein sequence ID" value="MDT8902984.1"/>
    <property type="molecule type" value="Genomic_DNA"/>
</dbReference>
<dbReference type="RefSeq" id="WP_413781446.1">
    <property type="nucleotide sequence ID" value="NZ_JAUOZS010000001.1"/>
</dbReference>
<proteinExistence type="inferred from homology"/>
<feature type="compositionally biased region" description="Low complexity" evidence="2">
    <location>
        <begin position="336"/>
        <end position="357"/>
    </location>
</feature>
<evidence type="ECO:0000256" key="1">
    <source>
        <dbReference type="ARBA" id="ARBA00006068"/>
    </source>
</evidence>
<dbReference type="PANTHER" id="PTHR33392:SF6">
    <property type="entry name" value="POLYISOPRENYL-TEICHOIC ACID--PEPTIDOGLYCAN TEICHOIC ACID TRANSFERASE TAGU"/>
    <property type="match status" value="1"/>
</dbReference>
<comment type="caution">
    <text evidence="6">The sequence shown here is derived from an EMBL/GenBank/DDBJ whole genome shotgun (WGS) entry which is preliminary data.</text>
</comment>
<evidence type="ECO:0000259" key="4">
    <source>
        <dbReference type="Pfam" id="PF03816"/>
    </source>
</evidence>
<accession>A0ABU3P1T2</accession>
<comment type="similarity">
    <text evidence="1">Belongs to the LytR/CpsA/Psr (LCP) family.</text>
</comment>
<dbReference type="InterPro" id="IPR050922">
    <property type="entry name" value="LytR/CpsA/Psr_CW_biosynth"/>
</dbReference>
<dbReference type="PANTHER" id="PTHR33392">
    <property type="entry name" value="POLYISOPRENYL-TEICHOIC ACID--PEPTIDOGLYCAN TEICHOIC ACID TRANSFERASE TAGU"/>
    <property type="match status" value="1"/>
</dbReference>
<dbReference type="Gene3D" id="3.40.630.190">
    <property type="entry name" value="LCP protein"/>
    <property type="match status" value="1"/>
</dbReference>
<feature type="domain" description="LytR/CpsA/Psr regulator C-terminal" evidence="5">
    <location>
        <begin position="366"/>
        <end position="450"/>
    </location>
</feature>
<dbReference type="Gene3D" id="3.30.70.2390">
    <property type="match status" value="1"/>
</dbReference>
<gene>
    <name evidence="6" type="ORF">Q4T40_17205</name>
</gene>
<organism evidence="6 7">
    <name type="scientific">Anaeroselena agilis</name>
    <dbReference type="NCBI Taxonomy" id="3063788"/>
    <lineage>
        <taxon>Bacteria</taxon>
        <taxon>Bacillati</taxon>
        <taxon>Bacillota</taxon>
        <taxon>Negativicutes</taxon>
        <taxon>Acetonemataceae</taxon>
        <taxon>Anaeroselena</taxon>
    </lineage>
</organism>
<name>A0ABU3P1T2_9FIRM</name>
<reference evidence="6 7" key="1">
    <citation type="submission" date="2023-07" db="EMBL/GenBank/DDBJ databases">
        <title>The novel representative of Negativicutes class, Anaeroselena agilis gen. nov. sp. nov.</title>
        <authorList>
            <person name="Prokofeva M.I."/>
            <person name="Elcheninov A.G."/>
            <person name="Klyukina A."/>
            <person name="Kublanov I.V."/>
            <person name="Frolov E.N."/>
            <person name="Podosokorskaya O.A."/>
        </authorList>
    </citation>
    <scope>NUCLEOTIDE SEQUENCE [LARGE SCALE GENOMIC DNA]</scope>
    <source>
        <strain evidence="6 7">4137-cl</strain>
    </source>
</reference>
<keyword evidence="3" id="KW-0812">Transmembrane</keyword>